<reference evidence="10 11" key="1">
    <citation type="submission" date="2017-12" db="EMBL/GenBank/DDBJ databases">
        <title>Comparative genomics of Botrytis spp.</title>
        <authorList>
            <person name="Valero-Jimenez C.A."/>
            <person name="Tapia P."/>
            <person name="Veloso J."/>
            <person name="Silva-Moreno E."/>
            <person name="Staats M."/>
            <person name="Valdes J.H."/>
            <person name="Van Kan J.A.L."/>
        </authorList>
    </citation>
    <scope>NUCLEOTIDE SEQUENCE [LARGE SCALE GENOMIC DNA]</scope>
    <source>
        <strain evidence="10 11">MUCL2120</strain>
    </source>
</reference>
<organism evidence="10 11">
    <name type="scientific">Botryotinia narcissicola</name>
    <dbReference type="NCBI Taxonomy" id="278944"/>
    <lineage>
        <taxon>Eukaryota</taxon>
        <taxon>Fungi</taxon>
        <taxon>Dikarya</taxon>
        <taxon>Ascomycota</taxon>
        <taxon>Pezizomycotina</taxon>
        <taxon>Leotiomycetes</taxon>
        <taxon>Helotiales</taxon>
        <taxon>Sclerotiniaceae</taxon>
        <taxon>Botryotinia</taxon>
    </lineage>
</organism>
<feature type="transmembrane region" description="Helical" evidence="8">
    <location>
        <begin position="249"/>
        <end position="268"/>
    </location>
</feature>
<proteinExistence type="predicted"/>
<evidence type="ECO:0000256" key="4">
    <source>
        <dbReference type="ARBA" id="ARBA00022989"/>
    </source>
</evidence>
<evidence type="ECO:0000256" key="3">
    <source>
        <dbReference type="ARBA" id="ARBA00022692"/>
    </source>
</evidence>
<feature type="region of interest" description="Disordered" evidence="7">
    <location>
        <begin position="697"/>
        <end position="717"/>
    </location>
</feature>
<keyword evidence="6 8" id="KW-0472">Membrane</keyword>
<comment type="caution">
    <text evidence="10">The sequence shown here is derived from an EMBL/GenBank/DDBJ whole genome shotgun (WGS) entry which is preliminary data.</text>
</comment>
<feature type="transmembrane region" description="Helical" evidence="8">
    <location>
        <begin position="141"/>
        <end position="166"/>
    </location>
</feature>
<feature type="transmembrane region" description="Helical" evidence="8">
    <location>
        <begin position="274"/>
        <end position="293"/>
    </location>
</feature>
<feature type="transmembrane region" description="Helical" evidence="8">
    <location>
        <begin position="106"/>
        <end position="129"/>
    </location>
</feature>
<keyword evidence="3 8" id="KW-0812">Transmembrane</keyword>
<keyword evidence="5" id="KW-0406">Ion transport</keyword>
<dbReference type="Pfam" id="PF00999">
    <property type="entry name" value="Na_H_Exchanger"/>
    <property type="match status" value="1"/>
</dbReference>
<evidence type="ECO:0000313" key="10">
    <source>
        <dbReference type="EMBL" id="TGO63639.1"/>
    </source>
</evidence>
<dbReference type="InterPro" id="IPR050794">
    <property type="entry name" value="CPA2_transporter"/>
</dbReference>
<feature type="transmembrane region" description="Helical" evidence="8">
    <location>
        <begin position="6"/>
        <end position="29"/>
    </location>
</feature>
<feature type="transmembrane region" description="Helical" evidence="8">
    <location>
        <begin position="41"/>
        <end position="62"/>
    </location>
</feature>
<evidence type="ECO:0000256" key="8">
    <source>
        <dbReference type="SAM" id="Phobius"/>
    </source>
</evidence>
<evidence type="ECO:0000256" key="5">
    <source>
        <dbReference type="ARBA" id="ARBA00023065"/>
    </source>
</evidence>
<dbReference type="PANTHER" id="PTHR32468">
    <property type="entry name" value="CATION/H + ANTIPORTER"/>
    <property type="match status" value="1"/>
</dbReference>
<feature type="transmembrane region" description="Helical" evidence="8">
    <location>
        <begin position="367"/>
        <end position="389"/>
    </location>
</feature>
<dbReference type="GO" id="GO:0016020">
    <property type="term" value="C:membrane"/>
    <property type="evidence" value="ECO:0007669"/>
    <property type="project" value="UniProtKB-SubCell"/>
</dbReference>
<protein>
    <recommendedName>
        <fullName evidence="9">Cation/H+ exchanger transmembrane domain-containing protein</fullName>
    </recommendedName>
</protein>
<evidence type="ECO:0000256" key="7">
    <source>
        <dbReference type="SAM" id="MobiDB-lite"/>
    </source>
</evidence>
<feature type="domain" description="Cation/H+ exchanger transmembrane" evidence="9">
    <location>
        <begin position="22"/>
        <end position="347"/>
    </location>
</feature>
<evidence type="ECO:0000256" key="1">
    <source>
        <dbReference type="ARBA" id="ARBA00004141"/>
    </source>
</evidence>
<dbReference type="AlphaFoldDB" id="A0A4Z1IQ03"/>
<evidence type="ECO:0000259" key="9">
    <source>
        <dbReference type="Pfam" id="PF00999"/>
    </source>
</evidence>
<name>A0A4Z1IQ03_9HELO</name>
<dbReference type="InterPro" id="IPR038770">
    <property type="entry name" value="Na+/solute_symporter_sf"/>
</dbReference>
<dbReference type="GO" id="GO:0015297">
    <property type="term" value="F:antiporter activity"/>
    <property type="evidence" value="ECO:0007669"/>
    <property type="project" value="InterPro"/>
</dbReference>
<gene>
    <name evidence="10" type="ORF">BOTNAR_0097g00090</name>
</gene>
<keyword evidence="2" id="KW-0813">Transport</keyword>
<feature type="transmembrane region" description="Helical" evidence="8">
    <location>
        <begin position="208"/>
        <end position="228"/>
    </location>
</feature>
<keyword evidence="4 8" id="KW-1133">Transmembrane helix</keyword>
<evidence type="ECO:0000256" key="2">
    <source>
        <dbReference type="ARBA" id="ARBA00022448"/>
    </source>
</evidence>
<evidence type="ECO:0000256" key="6">
    <source>
        <dbReference type="ARBA" id="ARBA00023136"/>
    </source>
</evidence>
<sequence>MATLTTTIATTVTAASSAAGIIIIFCRLLHYPLSKLRQPRVIAEVIGGIILGPSVMMRIPGFQETIFPVASMPVLNMAANLGLILFLFLVGLEVNMRLFLGNWRVALSVGLAGMILPFGLGCAVAYGLYNEFRYDPGTVPISFPVYMLFDGTALAITAFPVLCRILTELNLLATPVGVTVLAAGVGNDVTGWILLALCVALVNNGSGLAALWVLLVCVGWCLFLEYAVRPVFRYILRRNGSLENGPSQGMVALTILIVLASSWFTAIIGVHAIFGAFLAGLICPHEGGFAIHLTEKIEDLVAVLLLPHYFALSGLSTNLGLLNDGITWGYVIAIIVVAFSGKIIGGLVELIVLNIGLQAKILSTRTFTIFVVMALVTTVATTPLTTALYPPWYQKKLEAWKKGEIDWEGNRLHPEGDEYTPDRSLEKLDSTQVRRLLVYLRLDSLPSLFTFIALLGGDNTSTVTKVHRSKAELETVDEDGTPSSLIPKKQPLEVHGVRLLELTDRTSSVMAEVDEYTHRDPVVNAFRTFAQLNNVAVSGGVSVVPESDYAEALTTQAADNFSDLVLIPWTEPSMLPVNEVHHDSFSSGLQDIFIQKTLEIASCNIAIFINRGFGGPTLREPRNLSSSASRLSLRSSQRAERVAPIADRSHHVYFPFFGGADDRVALRFVLQLAQNSNITATIIHFITPIHSPKTFEVKHASRPATATGSQHGGSSGSALRITERVDTEELYNAAAFDTALLHTLRDSLPQPLTNRVVFVDVKTTTPLTDCLHHAKVEMGQSPRNAGDLIVTGRGRSSLAMALINEESTSGEGGKEMRKTVGVAAEALISSGVRGSVLVIQAGGRGLES</sequence>
<dbReference type="InterPro" id="IPR006153">
    <property type="entry name" value="Cation/H_exchanger_TM"/>
</dbReference>
<dbReference type="OrthoDB" id="2687058at2759"/>
<dbReference type="Gene3D" id="1.20.1530.20">
    <property type="match status" value="1"/>
</dbReference>
<dbReference type="PANTHER" id="PTHR32468:SF0">
    <property type="entry name" value="K(+)_H(+) ANTIPORTER 1"/>
    <property type="match status" value="1"/>
</dbReference>
<feature type="transmembrane region" description="Helical" evidence="8">
    <location>
        <begin position="300"/>
        <end position="322"/>
    </location>
</feature>
<feature type="transmembrane region" description="Helical" evidence="8">
    <location>
        <begin position="178"/>
        <end position="202"/>
    </location>
</feature>
<dbReference type="STRING" id="278944.A0A4Z1IQ03"/>
<feature type="transmembrane region" description="Helical" evidence="8">
    <location>
        <begin position="328"/>
        <end position="355"/>
    </location>
</feature>
<accession>A0A4Z1IQ03</accession>
<dbReference type="GO" id="GO:1902600">
    <property type="term" value="P:proton transmembrane transport"/>
    <property type="evidence" value="ECO:0007669"/>
    <property type="project" value="InterPro"/>
</dbReference>
<comment type="subcellular location">
    <subcellularLocation>
        <location evidence="1">Membrane</location>
        <topology evidence="1">Multi-pass membrane protein</topology>
    </subcellularLocation>
</comment>
<dbReference type="EMBL" id="PQXJ01000097">
    <property type="protein sequence ID" value="TGO63639.1"/>
    <property type="molecule type" value="Genomic_DNA"/>
</dbReference>
<feature type="transmembrane region" description="Helical" evidence="8">
    <location>
        <begin position="74"/>
        <end position="94"/>
    </location>
</feature>
<dbReference type="Proteomes" id="UP000297452">
    <property type="component" value="Unassembled WGS sequence"/>
</dbReference>
<evidence type="ECO:0000313" key="11">
    <source>
        <dbReference type="Proteomes" id="UP000297452"/>
    </source>
</evidence>
<keyword evidence="11" id="KW-1185">Reference proteome</keyword>